<feature type="chain" id="PRO_5016080190" evidence="2">
    <location>
        <begin position="22"/>
        <end position="338"/>
    </location>
</feature>
<keyword evidence="5" id="KW-1185">Reference proteome</keyword>
<keyword evidence="4" id="KW-0378">Hydrolase</keyword>
<dbReference type="Proteomes" id="UP000244855">
    <property type="component" value="Unassembled WGS sequence"/>
</dbReference>
<evidence type="ECO:0000313" key="4">
    <source>
        <dbReference type="EMBL" id="PVH91920.1"/>
    </source>
</evidence>
<evidence type="ECO:0000313" key="5">
    <source>
        <dbReference type="Proteomes" id="UP000244855"/>
    </source>
</evidence>
<evidence type="ECO:0000256" key="1">
    <source>
        <dbReference type="SAM" id="MobiDB-lite"/>
    </source>
</evidence>
<dbReference type="GO" id="GO:0016787">
    <property type="term" value="F:hydrolase activity"/>
    <property type="evidence" value="ECO:0007669"/>
    <property type="project" value="UniProtKB-KW"/>
</dbReference>
<dbReference type="OrthoDB" id="294702at2759"/>
<dbReference type="SUPFAM" id="SSF53474">
    <property type="entry name" value="alpha/beta-Hydrolases"/>
    <property type="match status" value="1"/>
</dbReference>
<dbReference type="InterPro" id="IPR000073">
    <property type="entry name" value="AB_hydrolase_1"/>
</dbReference>
<proteinExistence type="predicted"/>
<feature type="domain" description="AB hydrolase-1" evidence="3">
    <location>
        <begin position="70"/>
        <end position="323"/>
    </location>
</feature>
<dbReference type="PANTHER" id="PTHR45763:SF46">
    <property type="entry name" value="AB HYDROLASE-1 DOMAIN-CONTAINING PROTEIN"/>
    <property type="match status" value="1"/>
</dbReference>
<protein>
    <submittedName>
        <fullName evidence="4">Alpha/beta hydrolase fold protein</fullName>
    </submittedName>
</protein>
<feature type="signal peptide" evidence="2">
    <location>
        <begin position="1"/>
        <end position="21"/>
    </location>
</feature>
<evidence type="ECO:0000256" key="2">
    <source>
        <dbReference type="SAM" id="SignalP"/>
    </source>
</evidence>
<feature type="region of interest" description="Disordered" evidence="1">
    <location>
        <begin position="20"/>
        <end position="53"/>
    </location>
</feature>
<gene>
    <name evidence="4" type="ORF">DM02DRAFT_677822</name>
</gene>
<reference evidence="4 5" key="1">
    <citation type="journal article" date="2018" name="Sci. Rep.">
        <title>Comparative genomics provides insights into the lifestyle and reveals functional heterogeneity of dark septate endophytic fungi.</title>
        <authorList>
            <person name="Knapp D.G."/>
            <person name="Nemeth J.B."/>
            <person name="Barry K."/>
            <person name="Hainaut M."/>
            <person name="Henrissat B."/>
            <person name="Johnson J."/>
            <person name="Kuo A."/>
            <person name="Lim J.H.P."/>
            <person name="Lipzen A."/>
            <person name="Nolan M."/>
            <person name="Ohm R.A."/>
            <person name="Tamas L."/>
            <person name="Grigoriev I.V."/>
            <person name="Spatafora J.W."/>
            <person name="Nagy L.G."/>
            <person name="Kovacs G.M."/>
        </authorList>
    </citation>
    <scope>NUCLEOTIDE SEQUENCE [LARGE SCALE GENOMIC DNA]</scope>
    <source>
        <strain evidence="4 5">DSE2036</strain>
    </source>
</reference>
<dbReference type="PANTHER" id="PTHR45763">
    <property type="entry name" value="HYDROLASE, ALPHA/BETA FOLD FAMILY PROTEIN, EXPRESSED-RELATED"/>
    <property type="match status" value="1"/>
</dbReference>
<dbReference type="Gene3D" id="3.40.50.1820">
    <property type="entry name" value="alpha/beta hydrolase"/>
    <property type="match status" value="1"/>
</dbReference>
<dbReference type="EMBL" id="KZ805755">
    <property type="protein sequence ID" value="PVH91920.1"/>
    <property type="molecule type" value="Genomic_DNA"/>
</dbReference>
<dbReference type="InterPro" id="IPR029058">
    <property type="entry name" value="AB_hydrolase_fold"/>
</dbReference>
<organism evidence="4 5">
    <name type="scientific">Periconia macrospinosa</name>
    <dbReference type="NCBI Taxonomy" id="97972"/>
    <lineage>
        <taxon>Eukaryota</taxon>
        <taxon>Fungi</taxon>
        <taxon>Dikarya</taxon>
        <taxon>Ascomycota</taxon>
        <taxon>Pezizomycotina</taxon>
        <taxon>Dothideomycetes</taxon>
        <taxon>Pleosporomycetidae</taxon>
        <taxon>Pleosporales</taxon>
        <taxon>Massarineae</taxon>
        <taxon>Periconiaceae</taxon>
        <taxon>Periconia</taxon>
    </lineage>
</organism>
<dbReference type="AlphaFoldDB" id="A0A2V1D1L1"/>
<name>A0A2V1D1L1_9PLEO</name>
<dbReference type="Pfam" id="PF00561">
    <property type="entry name" value="Abhydrolase_1"/>
    <property type="match status" value="1"/>
</dbReference>
<accession>A0A2V1D1L1</accession>
<evidence type="ECO:0000259" key="3">
    <source>
        <dbReference type="Pfam" id="PF00561"/>
    </source>
</evidence>
<feature type="compositionally biased region" description="Basic and acidic residues" evidence="1">
    <location>
        <begin position="34"/>
        <end position="44"/>
    </location>
</feature>
<keyword evidence="2" id="KW-0732">Signal</keyword>
<sequence length="338" mass="37270">MSLISHLRLYLLRAFASSTTTNNPVSAPAALTDEPPKSRFRTDNDSSDTLTLPDGRKLGYAQYGSLMGRPIFFLHGLPGSRLEAAGFDELGLELGARIIAVDRPGIGWSSPHPGRTLLDHPKDLEHLAKHLELDHYSVLGISAGGPHALACAAALPREKLKCVSIVCGLGPPDIGMSGADWLHRLGFTVGYRYAPLSAVRWFWKRDPAGRLDLTDEKRLALELQKPITQEKDAEGVNSDWTRLSLRSAREAFAQGFDGVAQDGRVLCMNFGFRIEDIRPDLPVQLWYGKLDTFVPLNHGEQIAARLGGRAHLRVKDETHGSILVNWTKEILEDLVRST</sequence>
<dbReference type="STRING" id="97972.A0A2V1D1L1"/>